<organism evidence="1 2">
    <name type="scientific">Pleurotus cornucopiae</name>
    <name type="common">Cornucopia mushroom</name>
    <dbReference type="NCBI Taxonomy" id="5321"/>
    <lineage>
        <taxon>Eukaryota</taxon>
        <taxon>Fungi</taxon>
        <taxon>Dikarya</taxon>
        <taxon>Basidiomycota</taxon>
        <taxon>Agaricomycotina</taxon>
        <taxon>Agaricomycetes</taxon>
        <taxon>Agaricomycetidae</taxon>
        <taxon>Agaricales</taxon>
        <taxon>Pleurotineae</taxon>
        <taxon>Pleurotaceae</taxon>
        <taxon>Pleurotus</taxon>
    </lineage>
</organism>
<accession>A0ACB7JCQ1</accession>
<evidence type="ECO:0000313" key="2">
    <source>
        <dbReference type="Proteomes" id="UP000824881"/>
    </source>
</evidence>
<name>A0ACB7JCQ1_PLECO</name>
<gene>
    <name evidence="1" type="ORF">CCMSSC00406_0008276</name>
</gene>
<evidence type="ECO:0000313" key="1">
    <source>
        <dbReference type="EMBL" id="KAG9227076.1"/>
    </source>
</evidence>
<dbReference type="EMBL" id="WQMT02000002">
    <property type="protein sequence ID" value="KAG9227076.1"/>
    <property type="molecule type" value="Genomic_DNA"/>
</dbReference>
<dbReference type="Proteomes" id="UP000824881">
    <property type="component" value="Unassembled WGS sequence"/>
</dbReference>
<comment type="caution">
    <text evidence="1">The sequence shown here is derived from an EMBL/GenBank/DDBJ whole genome shotgun (WGS) entry which is preliminary data.</text>
</comment>
<protein>
    <submittedName>
        <fullName evidence="1">Uncharacterized protein</fullName>
    </submittedName>
</protein>
<sequence>MLTSEIRLEGSKHPVPFHVVSMSKISNPHINGYGALVAGSSLSLLTTCARTYSPTGNMFYRASNFTIQNGAFNDIAGNQVINTYHNSQIVTIESSRGGRCTVDPSLTTESISLPTSEPFKSFVALAVDVQRALFPIGYIVNEPGVFDPLKDDLMLIIKSAAFLSRILELVQGNPYFPSLFGGDMMKPRCSMYSESLKRSLDEIRRYHDGLKFTLIGPIWRRVLCTIRQDLDACRAPFMSYLRKLREHVWWKKIRALPEDVVSNLETLSADISKEIPSVDQVALRHVLINFGHGCTLPVPLSSCATYKGMEIFFRCVTGHPTSEIHCFIDSSDGRVIRRSQFNELVTSRQMTQELAFVPIWSNECKSGDKHASRLIQNI</sequence>
<keyword evidence="2" id="KW-1185">Reference proteome</keyword>
<proteinExistence type="predicted"/>
<reference evidence="1 2" key="1">
    <citation type="journal article" date="2021" name="Appl. Environ. Microbiol.">
        <title>Genetic linkage and physical mapping for an oyster mushroom Pleurotus cornucopiae and QTL analysis for the trait cap color.</title>
        <authorList>
            <person name="Zhang Y."/>
            <person name="Gao W."/>
            <person name="Sonnenberg A."/>
            <person name="Chen Q."/>
            <person name="Zhang J."/>
            <person name="Huang C."/>
        </authorList>
    </citation>
    <scope>NUCLEOTIDE SEQUENCE [LARGE SCALE GENOMIC DNA]</scope>
    <source>
        <strain evidence="1">CCMSSC00406</strain>
    </source>
</reference>